<evidence type="ECO:0000313" key="5">
    <source>
        <dbReference type="EMBL" id="KAF5405822.1"/>
    </source>
</evidence>
<reference evidence="5" key="1">
    <citation type="submission" date="2019-05" db="EMBL/GenBank/DDBJ databases">
        <title>Annotation for the trematode Paragonimus heterotremus.</title>
        <authorList>
            <person name="Choi Y.-J."/>
        </authorList>
    </citation>
    <scope>NUCLEOTIDE SEQUENCE</scope>
    <source>
        <strain evidence="5">LC</strain>
    </source>
</reference>
<proteinExistence type="predicted"/>
<comment type="caution">
    <text evidence="5">The sequence shown here is derived from an EMBL/GenBank/DDBJ whole genome shotgun (WGS) entry which is preliminary data.</text>
</comment>
<dbReference type="GO" id="GO:0000028">
    <property type="term" value="P:ribosomal small subunit assembly"/>
    <property type="evidence" value="ECO:0007669"/>
    <property type="project" value="TreeGrafter"/>
</dbReference>
<dbReference type="OrthoDB" id="6283701at2759"/>
<keyword evidence="2" id="KW-0677">Repeat</keyword>
<evidence type="ECO:0000256" key="2">
    <source>
        <dbReference type="ARBA" id="ARBA00022737"/>
    </source>
</evidence>
<dbReference type="Proteomes" id="UP000748531">
    <property type="component" value="Unassembled WGS sequence"/>
</dbReference>
<dbReference type="InterPro" id="IPR007148">
    <property type="entry name" value="SSU_processome_Utp12"/>
</dbReference>
<dbReference type="PANTHER" id="PTHR19858:SF0">
    <property type="entry name" value="PERIODIC TRYPTOPHAN PROTEIN 2 HOMOLOG"/>
    <property type="match status" value="1"/>
</dbReference>
<evidence type="ECO:0000256" key="3">
    <source>
        <dbReference type="SAM" id="SignalP"/>
    </source>
</evidence>
<name>A0A8J4TNA7_9TREM</name>
<dbReference type="AlphaFoldDB" id="A0A8J4TNA7"/>
<dbReference type="GO" id="GO:0034388">
    <property type="term" value="C:Pwp2p-containing subcomplex of 90S preribosome"/>
    <property type="evidence" value="ECO:0007669"/>
    <property type="project" value="TreeGrafter"/>
</dbReference>
<organism evidence="5 6">
    <name type="scientific">Paragonimus heterotremus</name>
    <dbReference type="NCBI Taxonomy" id="100268"/>
    <lineage>
        <taxon>Eukaryota</taxon>
        <taxon>Metazoa</taxon>
        <taxon>Spiralia</taxon>
        <taxon>Lophotrochozoa</taxon>
        <taxon>Platyhelminthes</taxon>
        <taxon>Trematoda</taxon>
        <taxon>Digenea</taxon>
        <taxon>Plagiorchiida</taxon>
        <taxon>Troglotremata</taxon>
        <taxon>Troglotrematidae</taxon>
        <taxon>Paragonimus</taxon>
    </lineage>
</organism>
<protein>
    <recommendedName>
        <fullName evidence="4">Small-subunit processome Utp12 domain-containing protein</fullName>
    </recommendedName>
</protein>
<feature type="signal peptide" evidence="3">
    <location>
        <begin position="1"/>
        <end position="20"/>
    </location>
</feature>
<keyword evidence="6" id="KW-1185">Reference proteome</keyword>
<dbReference type="Pfam" id="PF04003">
    <property type="entry name" value="Utp12"/>
    <property type="match status" value="1"/>
</dbReference>
<sequence length="228" mass="25032">MHLLVLFAVGDAFAATTTEGVVVYSLASAGSGFGLGSHFGQEAQSSWLFDAVGVDEEATPANARLALAAGQQAKALDIAIRLRLQDLVEEVMEAIPADQIDFLARQIPTKQVADYVIPFLARQLGGRSRHVEFYVHWTDSILRAHGLKLRRDAATWALDVTSNTVHGAQDVGDTEGKTVEDKMTVSNPGFLTERGEWAACQANLVRLQTSLEKIKTHVIQRWVIRKYF</sequence>
<dbReference type="InterPro" id="IPR027145">
    <property type="entry name" value="PWP2"/>
</dbReference>
<dbReference type="EMBL" id="LUCH01000194">
    <property type="protein sequence ID" value="KAF5405822.1"/>
    <property type="molecule type" value="Genomic_DNA"/>
</dbReference>
<evidence type="ECO:0000256" key="1">
    <source>
        <dbReference type="ARBA" id="ARBA00022574"/>
    </source>
</evidence>
<evidence type="ECO:0000259" key="4">
    <source>
        <dbReference type="Pfam" id="PF04003"/>
    </source>
</evidence>
<dbReference type="GO" id="GO:0032040">
    <property type="term" value="C:small-subunit processome"/>
    <property type="evidence" value="ECO:0007669"/>
    <property type="project" value="TreeGrafter"/>
</dbReference>
<dbReference type="PANTHER" id="PTHR19858">
    <property type="entry name" value="WD40 REPEAT PROTEIN"/>
    <property type="match status" value="1"/>
</dbReference>
<dbReference type="GO" id="GO:0000462">
    <property type="term" value="P:maturation of SSU-rRNA from tricistronic rRNA transcript (SSU-rRNA, 5.8S rRNA, LSU-rRNA)"/>
    <property type="evidence" value="ECO:0007669"/>
    <property type="project" value="TreeGrafter"/>
</dbReference>
<feature type="chain" id="PRO_5035252403" description="Small-subunit processome Utp12 domain-containing protein" evidence="3">
    <location>
        <begin position="21"/>
        <end position="228"/>
    </location>
</feature>
<evidence type="ECO:0000313" key="6">
    <source>
        <dbReference type="Proteomes" id="UP000748531"/>
    </source>
</evidence>
<accession>A0A8J4TNA7</accession>
<feature type="domain" description="Small-subunit processome Utp12" evidence="4">
    <location>
        <begin position="85"/>
        <end position="151"/>
    </location>
</feature>
<gene>
    <name evidence="5" type="ORF">PHET_00663</name>
</gene>
<keyword evidence="1" id="KW-0853">WD repeat</keyword>
<keyword evidence="3" id="KW-0732">Signal</keyword>